<dbReference type="PANTHER" id="PTHR13261">
    <property type="entry name" value="BRCA2 AND CDKN1A INTERACTING PROTEIN"/>
    <property type="match status" value="1"/>
</dbReference>
<evidence type="ECO:0000256" key="2">
    <source>
        <dbReference type="SAM" id="MobiDB-lite"/>
    </source>
</evidence>
<name>A0A6U3U7V5_9STRA</name>
<dbReference type="PANTHER" id="PTHR13261:SF0">
    <property type="entry name" value="BRCA2 AND CDKN1A-INTERACTING PROTEIN"/>
    <property type="match status" value="1"/>
</dbReference>
<reference evidence="3" key="1">
    <citation type="submission" date="2021-01" db="EMBL/GenBank/DDBJ databases">
        <authorList>
            <person name="Corre E."/>
            <person name="Pelletier E."/>
            <person name="Niang G."/>
            <person name="Scheremetjew M."/>
            <person name="Finn R."/>
            <person name="Kale V."/>
            <person name="Holt S."/>
            <person name="Cochrane G."/>
            <person name="Meng A."/>
            <person name="Brown T."/>
            <person name="Cohen L."/>
        </authorList>
    </citation>
    <scope>NUCLEOTIDE SEQUENCE</scope>
    <source>
        <strain evidence="3">Pop2</strain>
    </source>
</reference>
<evidence type="ECO:0000256" key="1">
    <source>
        <dbReference type="ARBA" id="ARBA00006781"/>
    </source>
</evidence>
<proteinExistence type="inferred from homology"/>
<feature type="compositionally biased region" description="Basic and acidic residues" evidence="2">
    <location>
        <begin position="10"/>
        <end position="58"/>
    </location>
</feature>
<dbReference type="InterPro" id="IPR025602">
    <property type="entry name" value="BCP1_family"/>
</dbReference>
<feature type="region of interest" description="Disordered" evidence="2">
    <location>
        <begin position="1"/>
        <end position="172"/>
    </location>
</feature>
<gene>
    <name evidence="3" type="ORF">DBRI1063_LOCUS21460</name>
</gene>
<feature type="compositionally biased region" description="Low complexity" evidence="2">
    <location>
        <begin position="126"/>
        <end position="142"/>
    </location>
</feature>
<evidence type="ECO:0000313" key="3">
    <source>
        <dbReference type="EMBL" id="CAD9350448.1"/>
    </source>
</evidence>
<feature type="compositionally biased region" description="Acidic residues" evidence="2">
    <location>
        <begin position="62"/>
        <end position="78"/>
    </location>
</feature>
<protein>
    <submittedName>
        <fullName evidence="3">Uncharacterized protein</fullName>
    </submittedName>
</protein>
<dbReference type="EMBL" id="HBGN01033223">
    <property type="protein sequence ID" value="CAD9350448.1"/>
    <property type="molecule type" value="Transcribed_RNA"/>
</dbReference>
<accession>A0A6U3U7V5</accession>
<sequence length="417" mass="47264">MGKKNRNKSKKTESEDPSLRNDKNKEDETVKEQQKQHEKEDPDGKEKIVYENADKEGMEYNYNDEDDSSSEEEGDDLVLEGMMCRVKGVESSDDDDDDDDDEDDLSSEEEAEDEEKEQPPKKKSKVSVAASGATKGSTAAVQSKKHQSKKEQKNKKKNKKSKKDDDDDDDIDEPEIINVDFTFCDMNEKYFHGIKTHLMSANDPIHAPQSSNLADLMIENISVGTVLCVENDDEHNVYGVASVLSLKHYPNAECLNYLSKVCLDHCPPDRKKEMEVVLSGKTKRPAGFFIHARMVNIPLEITEVLHQQLVLDMDWAVENAEGGEDERKALDFGVLIRMAPTHRIENESIAYRYFDDEVFANRAEFTYTFDVPKNKRKGEKIADDDGDGQAKQCTVIVMTKTGHRDAMKDLSKLIHGK</sequence>
<dbReference type="Pfam" id="PF13862">
    <property type="entry name" value="BCCIP"/>
    <property type="match status" value="1"/>
</dbReference>
<feature type="compositionally biased region" description="Basic residues" evidence="2">
    <location>
        <begin position="143"/>
        <end position="161"/>
    </location>
</feature>
<comment type="similarity">
    <text evidence="1">Belongs to the BCP1 family.</text>
</comment>
<organism evidence="3">
    <name type="scientific">Ditylum brightwellii</name>
    <dbReference type="NCBI Taxonomy" id="49249"/>
    <lineage>
        <taxon>Eukaryota</taxon>
        <taxon>Sar</taxon>
        <taxon>Stramenopiles</taxon>
        <taxon>Ochrophyta</taxon>
        <taxon>Bacillariophyta</taxon>
        <taxon>Mediophyceae</taxon>
        <taxon>Lithodesmiophycidae</taxon>
        <taxon>Lithodesmiales</taxon>
        <taxon>Lithodesmiaceae</taxon>
        <taxon>Ditylum</taxon>
    </lineage>
</organism>
<dbReference type="GO" id="GO:0005634">
    <property type="term" value="C:nucleus"/>
    <property type="evidence" value="ECO:0007669"/>
    <property type="project" value="TreeGrafter"/>
</dbReference>
<feature type="compositionally biased region" description="Acidic residues" evidence="2">
    <location>
        <begin position="91"/>
        <end position="116"/>
    </location>
</feature>
<dbReference type="AlphaFoldDB" id="A0A6U3U7V5"/>